<dbReference type="EnsemblPlants" id="OB08G23730.1">
    <property type="protein sequence ID" value="OB08G23730.1"/>
    <property type="gene ID" value="OB08G23730"/>
</dbReference>
<dbReference type="AlphaFoldDB" id="J3MTE3"/>
<dbReference type="SUPFAM" id="SSF57667">
    <property type="entry name" value="beta-beta-alpha zinc fingers"/>
    <property type="match status" value="2"/>
</dbReference>
<dbReference type="PROSITE" id="PS00028">
    <property type="entry name" value="ZINC_FINGER_C2H2_1"/>
    <property type="match status" value="1"/>
</dbReference>
<dbReference type="RefSeq" id="XP_015695799.1">
    <property type="nucleotide sequence ID" value="XM_015840313.2"/>
</dbReference>
<reference evidence="2" key="1">
    <citation type="journal article" date="2013" name="Nat. Commun.">
        <title>Whole-genome sequencing of Oryza brachyantha reveals mechanisms underlying Oryza genome evolution.</title>
        <authorList>
            <person name="Chen J."/>
            <person name="Huang Q."/>
            <person name="Gao D."/>
            <person name="Wang J."/>
            <person name="Lang Y."/>
            <person name="Liu T."/>
            <person name="Li B."/>
            <person name="Bai Z."/>
            <person name="Luis Goicoechea J."/>
            <person name="Liang C."/>
            <person name="Chen C."/>
            <person name="Zhang W."/>
            <person name="Sun S."/>
            <person name="Liao Y."/>
            <person name="Zhang X."/>
            <person name="Yang L."/>
            <person name="Song C."/>
            <person name="Wang M."/>
            <person name="Shi J."/>
            <person name="Liu G."/>
            <person name="Liu J."/>
            <person name="Zhou H."/>
            <person name="Zhou W."/>
            <person name="Yu Q."/>
            <person name="An N."/>
            <person name="Chen Y."/>
            <person name="Cai Q."/>
            <person name="Wang B."/>
            <person name="Liu B."/>
            <person name="Min J."/>
            <person name="Huang Y."/>
            <person name="Wu H."/>
            <person name="Li Z."/>
            <person name="Zhang Y."/>
            <person name="Yin Y."/>
            <person name="Song W."/>
            <person name="Jiang J."/>
            <person name="Jackson S.A."/>
            <person name="Wing R.A."/>
            <person name="Wang J."/>
            <person name="Chen M."/>
        </authorList>
    </citation>
    <scope>NUCLEOTIDE SEQUENCE [LARGE SCALE GENOMIC DNA]</scope>
    <source>
        <strain evidence="2">cv. IRGC 101232</strain>
    </source>
</reference>
<proteinExistence type="predicted"/>
<dbReference type="PANTHER" id="PTHR47487:SF4">
    <property type="entry name" value="OS08G0441900 PROTEIN"/>
    <property type="match status" value="1"/>
</dbReference>
<dbReference type="KEGG" id="obr:102708918"/>
<dbReference type="PANTHER" id="PTHR47487">
    <property type="entry name" value="OS06G0651300 PROTEIN-RELATED"/>
    <property type="match status" value="1"/>
</dbReference>
<accession>J3MTE3</accession>
<evidence type="ECO:0000259" key="1">
    <source>
        <dbReference type="PROSITE" id="PS00028"/>
    </source>
</evidence>
<reference evidence="2" key="2">
    <citation type="submission" date="2013-04" db="UniProtKB">
        <authorList>
            <consortium name="EnsemblPlants"/>
        </authorList>
    </citation>
    <scope>IDENTIFICATION</scope>
</reference>
<dbReference type="InterPro" id="IPR003604">
    <property type="entry name" value="Matrin/U1-like-C_Znf_C2H2"/>
</dbReference>
<dbReference type="Gramene" id="OB08G23730.1">
    <property type="protein sequence ID" value="OB08G23730.1"/>
    <property type="gene ID" value="OB08G23730"/>
</dbReference>
<gene>
    <name evidence="2" type="primary">LOC102708918</name>
</gene>
<dbReference type="InterPro" id="IPR036236">
    <property type="entry name" value="Znf_C2H2_sf"/>
</dbReference>
<dbReference type="Proteomes" id="UP000006038">
    <property type="component" value="Chromosome 8"/>
</dbReference>
<dbReference type="eggNOG" id="KOG2186">
    <property type="taxonomic scope" value="Eukaryota"/>
</dbReference>
<dbReference type="GO" id="GO:0003676">
    <property type="term" value="F:nucleic acid binding"/>
    <property type="evidence" value="ECO:0007669"/>
    <property type="project" value="InterPro"/>
</dbReference>
<dbReference type="GeneID" id="102708918"/>
<dbReference type="GO" id="GO:0008270">
    <property type="term" value="F:zinc ion binding"/>
    <property type="evidence" value="ECO:0007669"/>
    <property type="project" value="InterPro"/>
</dbReference>
<dbReference type="Gene3D" id="3.30.160.60">
    <property type="entry name" value="Classic Zinc Finger"/>
    <property type="match status" value="2"/>
</dbReference>
<feature type="domain" description="C2H2-type" evidence="1">
    <location>
        <begin position="193"/>
        <end position="215"/>
    </location>
</feature>
<protein>
    <recommendedName>
        <fullName evidence="1">C2H2-type domain-containing protein</fullName>
    </recommendedName>
</protein>
<dbReference type="HOGENOM" id="CLU_047480_0_0_1"/>
<dbReference type="SMART" id="SM00451">
    <property type="entry name" value="ZnF_U1"/>
    <property type="match status" value="2"/>
</dbReference>
<dbReference type="InterPro" id="IPR013087">
    <property type="entry name" value="Znf_C2H2_type"/>
</dbReference>
<sequence length="282" mass="32695">MTMDALRRELWEESIRQELIAAEIAEQRELEAEDQRNLGLSCEVPSRSPGTSRFQPLPHGRLRLEEQMAMRTGASVFRLPVKYRIEEWYCPPWHRTLAEENATFNGAKLRKKLSSGVKRKRSADTFQTNSKKLCVQRSCVVRQMNTRYEEHSSGHRHQPNIAVLESRKEAIGMKKVEAESLSVTRYCPTTWNCGICQANCSCEMDLRNHLRGRRHQENVEALKREDMEIEAKLDGKKLSQLAEKNQKFVPGWSRSTCKAICTSSSDLENHLRGRRHRRNVDM</sequence>
<organism evidence="2">
    <name type="scientific">Oryza brachyantha</name>
    <name type="common">malo sina</name>
    <dbReference type="NCBI Taxonomy" id="4533"/>
    <lineage>
        <taxon>Eukaryota</taxon>
        <taxon>Viridiplantae</taxon>
        <taxon>Streptophyta</taxon>
        <taxon>Embryophyta</taxon>
        <taxon>Tracheophyta</taxon>
        <taxon>Spermatophyta</taxon>
        <taxon>Magnoliopsida</taxon>
        <taxon>Liliopsida</taxon>
        <taxon>Poales</taxon>
        <taxon>Poaceae</taxon>
        <taxon>BOP clade</taxon>
        <taxon>Oryzoideae</taxon>
        <taxon>Oryzeae</taxon>
        <taxon>Oryzinae</taxon>
        <taxon>Oryza</taxon>
    </lineage>
</organism>
<evidence type="ECO:0000313" key="3">
    <source>
        <dbReference type="Proteomes" id="UP000006038"/>
    </source>
</evidence>
<dbReference type="OMA" id="TWNCGIC"/>
<dbReference type="Pfam" id="PF12874">
    <property type="entry name" value="zf-met"/>
    <property type="match status" value="2"/>
</dbReference>
<keyword evidence="3" id="KW-1185">Reference proteome</keyword>
<name>J3MTE3_ORYBR</name>
<dbReference type="OrthoDB" id="434647at2759"/>
<evidence type="ECO:0000313" key="2">
    <source>
        <dbReference type="EnsemblPlants" id="OB08G23730.1"/>
    </source>
</evidence>